<comment type="function">
    <text evidence="1">May function as sodium-coupled metabolite transporter across the chloroplast envelope.</text>
</comment>
<evidence type="ECO:0000256" key="1">
    <source>
        <dbReference type="ARBA" id="ARBA00003198"/>
    </source>
</evidence>
<dbReference type="Gene3D" id="1.20.1530.20">
    <property type="match status" value="1"/>
</dbReference>
<dbReference type="InterPro" id="IPR038770">
    <property type="entry name" value="Na+/solute_symporter_sf"/>
</dbReference>
<feature type="transmembrane region" description="Helical" evidence="3">
    <location>
        <begin position="12"/>
        <end position="35"/>
    </location>
</feature>
<sequence length="103" mass="10917">MNSQLDDQPLRFSLPLILVQVSVILVLSAAAHLVLRRLGQSRFITQMLVGVFLGPTVTANNFAEAADGPASKSIQVAAMPAQRLAPRGTAANRALPHRSCSKG</sequence>
<name>A0A2T7DEQ9_9POAL</name>
<evidence type="ECO:0000256" key="2">
    <source>
        <dbReference type="ARBA" id="ARBA00004119"/>
    </source>
</evidence>
<dbReference type="GO" id="GO:0009941">
    <property type="term" value="C:chloroplast envelope"/>
    <property type="evidence" value="ECO:0007669"/>
    <property type="project" value="UniProtKB-SubCell"/>
</dbReference>
<keyword evidence="3" id="KW-1133">Transmembrane helix</keyword>
<dbReference type="EMBL" id="CM009753">
    <property type="protein sequence ID" value="PUZ54057.1"/>
    <property type="molecule type" value="Genomic_DNA"/>
</dbReference>
<evidence type="ECO:0000313" key="5">
    <source>
        <dbReference type="Proteomes" id="UP000244336"/>
    </source>
</evidence>
<accession>A0A2T7DEQ9</accession>
<proteinExistence type="predicted"/>
<protein>
    <submittedName>
        <fullName evidence="4">Uncharacterized protein</fullName>
    </submittedName>
</protein>
<dbReference type="GO" id="GO:0016020">
    <property type="term" value="C:membrane"/>
    <property type="evidence" value="ECO:0007669"/>
    <property type="project" value="UniProtKB-SubCell"/>
</dbReference>
<organism evidence="4 5">
    <name type="scientific">Panicum hallii var. hallii</name>
    <dbReference type="NCBI Taxonomy" id="1504633"/>
    <lineage>
        <taxon>Eukaryota</taxon>
        <taxon>Viridiplantae</taxon>
        <taxon>Streptophyta</taxon>
        <taxon>Embryophyta</taxon>
        <taxon>Tracheophyta</taxon>
        <taxon>Spermatophyta</taxon>
        <taxon>Magnoliopsida</taxon>
        <taxon>Liliopsida</taxon>
        <taxon>Poales</taxon>
        <taxon>Poaceae</taxon>
        <taxon>PACMAD clade</taxon>
        <taxon>Panicoideae</taxon>
        <taxon>Panicodae</taxon>
        <taxon>Paniceae</taxon>
        <taxon>Panicinae</taxon>
        <taxon>Panicum</taxon>
        <taxon>Panicum sect. Panicum</taxon>
    </lineage>
</organism>
<comment type="subcellular location">
    <subcellularLocation>
        <location evidence="2">Plastid</location>
        <location evidence="2">Chloroplast envelope</location>
    </subcellularLocation>
</comment>
<dbReference type="Gramene" id="PUZ54057">
    <property type="protein sequence ID" value="PUZ54057"/>
    <property type="gene ID" value="GQ55_5G098900"/>
</dbReference>
<evidence type="ECO:0000313" key="4">
    <source>
        <dbReference type="EMBL" id="PUZ54057.1"/>
    </source>
</evidence>
<evidence type="ECO:0000256" key="3">
    <source>
        <dbReference type="SAM" id="Phobius"/>
    </source>
</evidence>
<dbReference type="AlphaFoldDB" id="A0A2T7DEQ9"/>
<reference evidence="4 5" key="1">
    <citation type="submission" date="2018-04" db="EMBL/GenBank/DDBJ databases">
        <title>WGS assembly of Panicum hallii var. hallii HAL2.</title>
        <authorList>
            <person name="Lovell J."/>
            <person name="Jenkins J."/>
            <person name="Lowry D."/>
            <person name="Mamidi S."/>
            <person name="Sreedasyam A."/>
            <person name="Weng X."/>
            <person name="Barry K."/>
            <person name="Bonette J."/>
            <person name="Campitelli B."/>
            <person name="Daum C."/>
            <person name="Gordon S."/>
            <person name="Gould B."/>
            <person name="Lipzen A."/>
            <person name="MacQueen A."/>
            <person name="Palacio-Mejia J."/>
            <person name="Plott C."/>
            <person name="Shakirov E."/>
            <person name="Shu S."/>
            <person name="Yoshinaga Y."/>
            <person name="Zane M."/>
            <person name="Rokhsar D."/>
            <person name="Grimwood J."/>
            <person name="Schmutz J."/>
            <person name="Juenger T."/>
        </authorList>
    </citation>
    <scope>NUCLEOTIDE SEQUENCE [LARGE SCALE GENOMIC DNA]</scope>
    <source>
        <strain evidence="5">cv. HAL2</strain>
    </source>
</reference>
<dbReference type="Proteomes" id="UP000244336">
    <property type="component" value="Chromosome 5"/>
</dbReference>
<keyword evidence="5" id="KW-1185">Reference proteome</keyword>
<gene>
    <name evidence="4" type="ORF">GQ55_5G098900</name>
</gene>
<keyword evidence="3" id="KW-0812">Transmembrane</keyword>
<keyword evidence="3" id="KW-0472">Membrane</keyword>